<reference evidence="2 3" key="1">
    <citation type="submission" date="2015-07" db="EMBL/GenBank/DDBJ databases">
        <authorList>
            <person name="Noorani M."/>
        </authorList>
    </citation>
    <scope>NUCLEOTIDE SEQUENCE [LARGE SCALE GENOMIC DNA]</scope>
    <source>
        <strain evidence="3">ATCC 25104 / DSM 625 / JCM 10724 / NBRC 103206 / NCIMB 11243 / YT-1</strain>
    </source>
</reference>
<dbReference type="PATRIC" id="fig|271.14.peg.305"/>
<dbReference type="InterPro" id="IPR010985">
    <property type="entry name" value="Ribbon_hlx_hlx"/>
</dbReference>
<comment type="caution">
    <text evidence="2">The sequence shown here is derived from an EMBL/GenBank/DDBJ whole genome shotgun (WGS) entry which is preliminary data.</text>
</comment>
<dbReference type="InterPro" id="IPR053853">
    <property type="entry name" value="FitA-like_RHH"/>
</dbReference>
<name>A0A0N0BL53_THEAQ</name>
<dbReference type="GO" id="GO:0006355">
    <property type="term" value="P:regulation of DNA-templated transcription"/>
    <property type="evidence" value="ECO:0007669"/>
    <property type="project" value="InterPro"/>
</dbReference>
<sequence length="77" mass="8759">MSTLQVKKVPEDLKARLVRQARARGLSLSEFVLEALERALDEAEWREHLAQRAPVDLGLPAAKLLEEAREERWPPSS</sequence>
<proteinExistence type="predicted"/>
<dbReference type="EMBL" id="LHCI01000106">
    <property type="protein sequence ID" value="KOX89066.1"/>
    <property type="molecule type" value="Genomic_DNA"/>
</dbReference>
<evidence type="ECO:0000313" key="2">
    <source>
        <dbReference type="EMBL" id="KOX89066.1"/>
    </source>
</evidence>
<gene>
    <name evidence="2" type="ORF">BVI061214_00215</name>
</gene>
<evidence type="ECO:0000313" key="3">
    <source>
        <dbReference type="Proteomes" id="UP000037685"/>
    </source>
</evidence>
<protein>
    <recommendedName>
        <fullName evidence="1">Antitoxin FitA-like ribbon-helix-helix domain-containing protein</fullName>
    </recommendedName>
</protein>
<dbReference type="SUPFAM" id="SSF47598">
    <property type="entry name" value="Ribbon-helix-helix"/>
    <property type="match status" value="1"/>
</dbReference>
<feature type="domain" description="Antitoxin FitA-like ribbon-helix-helix" evidence="1">
    <location>
        <begin position="3"/>
        <end position="40"/>
    </location>
</feature>
<accession>A0A0N0BL53</accession>
<organism evidence="2 3">
    <name type="scientific">Thermus aquaticus</name>
    <dbReference type="NCBI Taxonomy" id="271"/>
    <lineage>
        <taxon>Bacteria</taxon>
        <taxon>Thermotogati</taxon>
        <taxon>Deinococcota</taxon>
        <taxon>Deinococci</taxon>
        <taxon>Thermales</taxon>
        <taxon>Thermaceae</taxon>
        <taxon>Thermus</taxon>
    </lineage>
</organism>
<dbReference type="Pfam" id="PF22513">
    <property type="entry name" value="FitA-like_RHH"/>
    <property type="match status" value="1"/>
</dbReference>
<dbReference type="RefSeq" id="WP_053766989.1">
    <property type="nucleotide sequence ID" value="NZ_LHCI01000106.1"/>
</dbReference>
<evidence type="ECO:0000259" key="1">
    <source>
        <dbReference type="Pfam" id="PF22513"/>
    </source>
</evidence>
<dbReference type="Proteomes" id="UP000037685">
    <property type="component" value="Unassembled WGS sequence"/>
</dbReference>
<dbReference type="AlphaFoldDB" id="A0A0N0BL53"/>